<gene>
    <name evidence="6" type="ORF">V6N11_017901</name>
</gene>
<evidence type="ECO:0000256" key="4">
    <source>
        <dbReference type="SAM" id="Phobius"/>
    </source>
</evidence>
<evidence type="ECO:0000313" key="6">
    <source>
        <dbReference type="EMBL" id="KAK9032859.1"/>
    </source>
</evidence>
<dbReference type="SUPFAM" id="SSF55856">
    <property type="entry name" value="Cytochrome b5-like heme/steroid binding domain"/>
    <property type="match status" value="1"/>
</dbReference>
<keyword evidence="4" id="KW-0812">Transmembrane</keyword>
<dbReference type="SMART" id="SM00184">
    <property type="entry name" value="RING"/>
    <property type="match status" value="2"/>
</dbReference>
<keyword evidence="7" id="KW-1185">Reference proteome</keyword>
<dbReference type="PROSITE" id="PS50255">
    <property type="entry name" value="CYTOCHROME_B5_2"/>
    <property type="match status" value="1"/>
</dbReference>
<feature type="domain" description="Cytochrome b5 heme-binding" evidence="5">
    <location>
        <begin position="636"/>
        <end position="679"/>
    </location>
</feature>
<dbReference type="Proteomes" id="UP001396334">
    <property type="component" value="Unassembled WGS sequence"/>
</dbReference>
<feature type="transmembrane region" description="Helical" evidence="4">
    <location>
        <begin position="429"/>
        <end position="447"/>
    </location>
</feature>
<dbReference type="Pfam" id="PF16040">
    <property type="entry name" value="APD1-4_N"/>
    <property type="match status" value="1"/>
</dbReference>
<dbReference type="Pfam" id="PF16041">
    <property type="entry name" value="APD1-4_M"/>
    <property type="match status" value="1"/>
</dbReference>
<protein>
    <recommendedName>
        <fullName evidence="5">Cytochrome b5 heme-binding domain-containing protein</fullName>
    </recommendedName>
</protein>
<name>A0ABR2T6M1_9ROSI</name>
<sequence>MFRSGFVPIAHPAQLPRLKFKDICTDFILPLTLWICGMSFFHFPNMHYVVVSTADNSDIDGQYVELSFVARVVSYNAILEFPIIIILLVLKSLAVCDSEETVWTEKPVPMTYGMTVVEDDDNETGSSESLYDSKVCIICYDDQRSCFFIPCGHCATCYACAQRQHLHAEESIPRPSQKVTLPPSSNLITLLSYAISLSKYHPPCSVFVIFRFGCYGDRHMVLGPSSSVLMEVSPVFVQQVEVKDGNGEGALVYGFSEKPELNKEVNWSSSSYLIVESYSWKGYTLWLNKGSKICMRWATQTTAFNDIDIVLVKGERRQDTVLPRVTFPFISLFLNEQVIGKQADYTIDEDDKYYVGVINSSPKSIMMTFNLSVTSMVYDVTKAKSMCSTLNGSCQLDLQFPNTHYVVVSTAGDSDIDGVYIELSFVGRLFPYIAILGCPLIVFLLVLKSLAICVREANDWMEKPIPLIYKMTAEEDDETGSSEGLYDSKVCIICYEEERSCFFVPCGHCATCHACAQRSKESDGLLFLNQEASKMEYRWRPLKKLLLFSELCVGFMNSTEDVEEPLKLELMLQLQEIEVRRYKVEKLDKTCATCACSATYHRTTISKLAGQSHFHCFACVLLLFSPNNNGRTHSFHPPTEGEEVLLESAGKDATKEFNDIGHCTPAKNLAFKYQVGVIQGYSSNNNKHVQAASTEEPIKREMSASVIRDEHRPKYAGLLEFIVPLSVTASYCCYRYLTKAS</sequence>
<proteinExistence type="predicted"/>
<keyword evidence="3" id="KW-0862">Zinc</keyword>
<dbReference type="InterPro" id="IPR032010">
    <property type="entry name" value="APD1-4_M"/>
</dbReference>
<reference evidence="6 7" key="1">
    <citation type="journal article" date="2024" name="G3 (Bethesda)">
        <title>Genome assembly of Hibiscus sabdariffa L. provides insights into metabolisms of medicinal natural products.</title>
        <authorList>
            <person name="Kim T."/>
        </authorList>
    </citation>
    <scope>NUCLEOTIDE SEQUENCE [LARGE SCALE GENOMIC DNA]</scope>
    <source>
        <strain evidence="6">TK-2024</strain>
        <tissue evidence="6">Old leaves</tissue>
    </source>
</reference>
<keyword evidence="1" id="KW-0479">Metal-binding</keyword>
<dbReference type="InterPro" id="IPR001841">
    <property type="entry name" value="Znf_RING"/>
</dbReference>
<evidence type="ECO:0000256" key="3">
    <source>
        <dbReference type="ARBA" id="ARBA00022833"/>
    </source>
</evidence>
<dbReference type="Gene3D" id="3.30.40.10">
    <property type="entry name" value="Zinc/RING finger domain, C3HC4 (zinc finger)"/>
    <property type="match status" value="2"/>
</dbReference>
<accession>A0ABR2T6M1</accession>
<dbReference type="InterPro" id="IPR001199">
    <property type="entry name" value="Cyt_B5-like_heme/steroid-bd"/>
</dbReference>
<dbReference type="InterPro" id="IPR036400">
    <property type="entry name" value="Cyt_B5-like_heme/steroid_sf"/>
</dbReference>
<keyword evidence="4" id="KW-1133">Transmembrane helix</keyword>
<dbReference type="Pfam" id="PF00173">
    <property type="entry name" value="Cyt-b5"/>
    <property type="match status" value="1"/>
</dbReference>
<dbReference type="Pfam" id="PF13920">
    <property type="entry name" value="zf-C3HC4_3"/>
    <property type="match status" value="2"/>
</dbReference>
<dbReference type="Gene3D" id="3.10.120.10">
    <property type="entry name" value="Cytochrome b5-like heme/steroid binding domain"/>
    <property type="match status" value="1"/>
</dbReference>
<keyword evidence="2" id="KW-0863">Zinc-finger</keyword>
<evidence type="ECO:0000259" key="5">
    <source>
        <dbReference type="PROSITE" id="PS50255"/>
    </source>
</evidence>
<dbReference type="InterPro" id="IPR032008">
    <property type="entry name" value="APD1-4_N"/>
</dbReference>
<evidence type="ECO:0000256" key="1">
    <source>
        <dbReference type="ARBA" id="ARBA00022723"/>
    </source>
</evidence>
<dbReference type="PANTHER" id="PTHR46858">
    <property type="entry name" value="OS05G0521000 PROTEIN"/>
    <property type="match status" value="1"/>
</dbReference>
<dbReference type="InterPro" id="IPR013083">
    <property type="entry name" value="Znf_RING/FYVE/PHD"/>
</dbReference>
<organism evidence="6 7">
    <name type="scientific">Hibiscus sabdariffa</name>
    <name type="common">roselle</name>
    <dbReference type="NCBI Taxonomy" id="183260"/>
    <lineage>
        <taxon>Eukaryota</taxon>
        <taxon>Viridiplantae</taxon>
        <taxon>Streptophyta</taxon>
        <taxon>Embryophyta</taxon>
        <taxon>Tracheophyta</taxon>
        <taxon>Spermatophyta</taxon>
        <taxon>Magnoliopsida</taxon>
        <taxon>eudicotyledons</taxon>
        <taxon>Gunneridae</taxon>
        <taxon>Pentapetalae</taxon>
        <taxon>rosids</taxon>
        <taxon>malvids</taxon>
        <taxon>Malvales</taxon>
        <taxon>Malvaceae</taxon>
        <taxon>Malvoideae</taxon>
        <taxon>Hibiscus</taxon>
    </lineage>
</organism>
<comment type="caution">
    <text evidence="6">The sequence shown here is derived from an EMBL/GenBank/DDBJ whole genome shotgun (WGS) entry which is preliminary data.</text>
</comment>
<evidence type="ECO:0000313" key="7">
    <source>
        <dbReference type="Proteomes" id="UP001396334"/>
    </source>
</evidence>
<dbReference type="EMBL" id="JBBPBN010000008">
    <property type="protein sequence ID" value="KAK9032859.1"/>
    <property type="molecule type" value="Genomic_DNA"/>
</dbReference>
<dbReference type="PANTHER" id="PTHR46858:SF6">
    <property type="entry name" value="LIGASE, PUTATIVE-RELATED"/>
    <property type="match status" value="1"/>
</dbReference>
<keyword evidence="4" id="KW-0472">Membrane</keyword>
<evidence type="ECO:0000256" key="2">
    <source>
        <dbReference type="ARBA" id="ARBA00022771"/>
    </source>
</evidence>